<dbReference type="Pfam" id="PF00651">
    <property type="entry name" value="BTB"/>
    <property type="match status" value="1"/>
</dbReference>
<organism evidence="3 4">
    <name type="scientific">Orchesella cincta</name>
    <name type="common">Springtail</name>
    <name type="synonym">Podura cincta</name>
    <dbReference type="NCBI Taxonomy" id="48709"/>
    <lineage>
        <taxon>Eukaryota</taxon>
        <taxon>Metazoa</taxon>
        <taxon>Ecdysozoa</taxon>
        <taxon>Arthropoda</taxon>
        <taxon>Hexapoda</taxon>
        <taxon>Collembola</taxon>
        <taxon>Entomobryomorpha</taxon>
        <taxon>Entomobryoidea</taxon>
        <taxon>Orchesellidae</taxon>
        <taxon>Orchesellinae</taxon>
        <taxon>Orchesella</taxon>
    </lineage>
</organism>
<comment type="caution">
    <text evidence="3">The sequence shown here is derived from an EMBL/GenBank/DDBJ whole genome shotgun (WGS) entry which is preliminary data.</text>
</comment>
<dbReference type="Proteomes" id="UP000094527">
    <property type="component" value="Unassembled WGS sequence"/>
</dbReference>
<evidence type="ECO:0000256" key="1">
    <source>
        <dbReference type="SAM" id="MobiDB-lite"/>
    </source>
</evidence>
<sequence>MAVYLCESRLFTVNVTTDPVKETAFVATTDLKLSSRIGCKRSAKFLAEIKASLGSTTGKSTAASGKGLAGEVHPNRNVDADAGKNPLVVTTRIGGKFLEEGLKKYSQPVVIRATIRFTSNNDSLQLVSEVELRLSTDLAENGYTFNDKVEVSTLSDFYTNQLRTFAEVTIELLEGKSRSIEYVVVTTKKILDDMIQSDFALIATNDNRIACHSNFLAAHSIVFKTMFEGDYKESKERTFKINMTEEALTWKIDGYRDLKEKAVKVIQSKPTELRASTAFQDLFQADSETANELFLHCLNK</sequence>
<feature type="domain" description="BTB" evidence="2">
    <location>
        <begin position="197"/>
        <end position="248"/>
    </location>
</feature>
<dbReference type="InterPro" id="IPR000210">
    <property type="entry name" value="BTB/POZ_dom"/>
</dbReference>
<dbReference type="InterPro" id="IPR011333">
    <property type="entry name" value="SKP1/BTB/POZ_sf"/>
</dbReference>
<gene>
    <name evidence="3" type="ORF">Ocin01_09365</name>
</gene>
<dbReference type="PROSITE" id="PS50097">
    <property type="entry name" value="BTB"/>
    <property type="match status" value="1"/>
</dbReference>
<protein>
    <recommendedName>
        <fullName evidence="2">BTB domain-containing protein</fullName>
    </recommendedName>
</protein>
<feature type="region of interest" description="Disordered" evidence="1">
    <location>
        <begin position="56"/>
        <end position="76"/>
    </location>
</feature>
<dbReference type="Gene3D" id="3.30.710.10">
    <property type="entry name" value="Potassium Channel Kv1.1, Chain A"/>
    <property type="match status" value="1"/>
</dbReference>
<proteinExistence type="predicted"/>
<reference evidence="3 4" key="1">
    <citation type="journal article" date="2016" name="Genome Biol. Evol.">
        <title>Gene Family Evolution Reflects Adaptation to Soil Environmental Stressors in the Genome of the Collembolan Orchesella cincta.</title>
        <authorList>
            <person name="Faddeeva-Vakhrusheva A."/>
            <person name="Derks M.F."/>
            <person name="Anvar S.Y."/>
            <person name="Agamennone V."/>
            <person name="Suring W."/>
            <person name="Smit S."/>
            <person name="van Straalen N.M."/>
            <person name="Roelofs D."/>
        </authorList>
    </citation>
    <scope>NUCLEOTIDE SEQUENCE [LARGE SCALE GENOMIC DNA]</scope>
    <source>
        <tissue evidence="3">Mixed pool</tissue>
    </source>
</reference>
<keyword evidence="4" id="KW-1185">Reference proteome</keyword>
<dbReference type="AlphaFoldDB" id="A0A1D2MWY8"/>
<evidence type="ECO:0000313" key="3">
    <source>
        <dbReference type="EMBL" id="ODM97324.1"/>
    </source>
</evidence>
<dbReference type="EMBL" id="LJIJ01000455">
    <property type="protein sequence ID" value="ODM97324.1"/>
    <property type="molecule type" value="Genomic_DNA"/>
</dbReference>
<name>A0A1D2MWY8_ORCCI</name>
<dbReference type="SUPFAM" id="SSF54695">
    <property type="entry name" value="POZ domain"/>
    <property type="match status" value="1"/>
</dbReference>
<evidence type="ECO:0000259" key="2">
    <source>
        <dbReference type="PROSITE" id="PS50097"/>
    </source>
</evidence>
<dbReference type="OrthoDB" id="6359943at2759"/>
<accession>A0A1D2MWY8</accession>
<dbReference type="CDD" id="cd18186">
    <property type="entry name" value="BTB_POZ_ZBTB_KLHL-like"/>
    <property type="match status" value="1"/>
</dbReference>
<evidence type="ECO:0000313" key="4">
    <source>
        <dbReference type="Proteomes" id="UP000094527"/>
    </source>
</evidence>